<dbReference type="PANTHER" id="PTHR46254:SF3">
    <property type="entry name" value="SECRETED PROTEIN"/>
    <property type="match status" value="1"/>
</dbReference>
<dbReference type="PRINTS" id="PR02045">
    <property type="entry name" value="F138DOMAIN"/>
</dbReference>
<sequence length="151" mass="16317">TESCSIAQAGVQQRNLSSLQPPPPGFKQFSCLSLPNSWDYRQAPPCPANFCIFSRGGLSHVGQAGLELLTLGDSPASASQSAGITGVSLRALPQLFFSFSPFPCSWPSGWKSIYNGHAVLEHLSSLSWIRFYGKCSATRKAAVHIYAHIFI</sequence>
<dbReference type="Ensembl" id="ENSMMUT00000102585.1">
    <property type="protein sequence ID" value="ENSMMUP00000065475.1"/>
    <property type="gene ID" value="ENSMMUG00000063721.1"/>
</dbReference>
<reference evidence="1" key="2">
    <citation type="submission" date="2019-01" db="EMBL/GenBank/DDBJ databases">
        <authorList>
            <person name="Graves T."/>
            <person name="Eichler E.E."/>
            <person name="Wilson R.K."/>
        </authorList>
    </citation>
    <scope>NUCLEOTIDE SEQUENCE [LARGE SCALE GENOMIC DNA]</scope>
    <source>
        <strain evidence="1">17573</strain>
    </source>
</reference>
<dbReference type="GeneTree" id="ENSGT00940000161627"/>
<reference evidence="1" key="4">
    <citation type="submission" date="2025-09" db="UniProtKB">
        <authorList>
            <consortium name="Ensembl"/>
        </authorList>
    </citation>
    <scope>IDENTIFICATION</scope>
    <source>
        <strain evidence="1">17573</strain>
    </source>
</reference>
<keyword evidence="2" id="KW-1185">Reference proteome</keyword>
<dbReference type="Proteomes" id="UP000006718">
    <property type="component" value="Chromosome X"/>
</dbReference>
<accession>A0A5F7ZLI7</accession>
<dbReference type="PANTHER" id="PTHR46254">
    <property type="entry name" value="PROTEIN GVQW1-RELATED"/>
    <property type="match status" value="1"/>
</dbReference>
<dbReference type="InParanoid" id="A0A5F7ZLI7"/>
<reference evidence="2" key="1">
    <citation type="journal article" date="2007" name="Science">
        <title>Evolutionary and biomedical insights from the rhesus macaque genome.</title>
        <authorList>
            <person name="Gibbs R.A."/>
            <person name="Rogers J."/>
            <person name="Katze M.G."/>
            <person name="Bumgarner R."/>
            <person name="Weinstock G.M."/>
            <person name="Mardis E.R."/>
            <person name="Remington K.A."/>
            <person name="Strausberg R.L."/>
            <person name="Venter J.C."/>
            <person name="Wilson R.K."/>
            <person name="Batzer M.A."/>
            <person name="Bustamante C.D."/>
            <person name="Eichler E.E."/>
            <person name="Hahn M.W."/>
            <person name="Hardison R.C."/>
            <person name="Makova K.D."/>
            <person name="Miller W."/>
            <person name="Milosavljevic A."/>
            <person name="Palermo R.E."/>
            <person name="Siepel A."/>
            <person name="Sikela J.M."/>
            <person name="Attaway T."/>
            <person name="Bell S."/>
            <person name="Bernard K.E."/>
            <person name="Buhay C.J."/>
            <person name="Chandrabose M.N."/>
            <person name="Dao M."/>
            <person name="Davis C."/>
            <person name="Delehaunty K.D."/>
            <person name="Ding Y."/>
            <person name="Dinh H.H."/>
            <person name="Dugan-Rocha S."/>
            <person name="Fulton L.A."/>
            <person name="Gabisi R.A."/>
            <person name="Garner T.T."/>
            <person name="Godfrey J."/>
            <person name="Hawes A.C."/>
            <person name="Hernandez J."/>
            <person name="Hines S."/>
            <person name="Holder M."/>
            <person name="Hume J."/>
            <person name="Jhangiani S.N."/>
            <person name="Joshi V."/>
            <person name="Khan Z.M."/>
            <person name="Kirkness E.F."/>
            <person name="Cree A."/>
            <person name="Fowler R.G."/>
            <person name="Lee S."/>
            <person name="Lewis L.R."/>
            <person name="Li Z."/>
            <person name="Liu Y.-S."/>
            <person name="Moore S.M."/>
            <person name="Muzny D."/>
            <person name="Nazareth L.V."/>
            <person name="Ngo D.N."/>
            <person name="Okwuonu G.O."/>
            <person name="Pai G."/>
            <person name="Parker D."/>
            <person name="Paul H.A."/>
            <person name="Pfannkoch C."/>
            <person name="Pohl C.S."/>
            <person name="Rogers Y.-H.C."/>
            <person name="Ruiz S.J."/>
            <person name="Sabo A."/>
            <person name="Santibanez J."/>
            <person name="Schneider B.W."/>
            <person name="Smith S.M."/>
            <person name="Sodergren E."/>
            <person name="Svatek A.F."/>
            <person name="Utterback T.R."/>
            <person name="Vattathil S."/>
            <person name="Warren W."/>
            <person name="White C.S."/>
            <person name="Chinwalla A.T."/>
            <person name="Feng Y."/>
            <person name="Halpern A.L."/>
            <person name="Hillier L.W."/>
            <person name="Huang X."/>
            <person name="Minx P."/>
            <person name="Nelson J.O."/>
            <person name="Pepin K.H."/>
            <person name="Qin X."/>
            <person name="Sutton G.G."/>
            <person name="Venter E."/>
            <person name="Walenz B.P."/>
            <person name="Wallis J.W."/>
            <person name="Worley K.C."/>
            <person name="Yang S.-P."/>
            <person name="Jones S.M."/>
            <person name="Marra M.A."/>
            <person name="Rocchi M."/>
            <person name="Schein J.E."/>
            <person name="Baertsch R."/>
            <person name="Clarke L."/>
            <person name="Csuros M."/>
            <person name="Glasscock J."/>
            <person name="Harris R.A."/>
            <person name="Havlak P."/>
            <person name="Jackson A.R."/>
            <person name="Jiang H."/>
            <person name="Liu Y."/>
            <person name="Messina D.N."/>
            <person name="Shen Y."/>
            <person name="Song H.X.-Z."/>
            <person name="Wylie T."/>
            <person name="Zhang L."/>
            <person name="Birney E."/>
            <person name="Han K."/>
            <person name="Konkel M.K."/>
            <person name="Lee J."/>
            <person name="Smit A.F.A."/>
            <person name="Ullmer B."/>
            <person name="Wang H."/>
            <person name="Xing J."/>
            <person name="Burhans R."/>
            <person name="Cheng Z."/>
            <person name="Karro J.E."/>
            <person name="Ma J."/>
            <person name="Raney B."/>
            <person name="She X."/>
            <person name="Cox M.J."/>
            <person name="Demuth J.P."/>
            <person name="Dumas L.J."/>
            <person name="Han S.-G."/>
            <person name="Hopkins J."/>
            <person name="Karimpour-Fard A."/>
            <person name="Kim Y.H."/>
            <person name="Pollack J.R."/>
            <person name="Vinar T."/>
            <person name="Addo-Quaye C."/>
            <person name="Degenhardt J."/>
            <person name="Denby A."/>
            <person name="Hubisz M.J."/>
            <person name="Indap A."/>
            <person name="Kosiol C."/>
            <person name="Lahn B.T."/>
            <person name="Lawson H.A."/>
            <person name="Marklein A."/>
            <person name="Nielsen R."/>
            <person name="Vallender E.J."/>
            <person name="Clark A.G."/>
            <person name="Ferguson B."/>
            <person name="Hernandez R.D."/>
            <person name="Hirani K."/>
            <person name="Kehrer-Sawatzki H."/>
            <person name="Kolb J."/>
            <person name="Patil S."/>
            <person name="Pu L.-L."/>
            <person name="Ren Y."/>
            <person name="Smith D.G."/>
            <person name="Wheeler D.A."/>
            <person name="Schenck I."/>
            <person name="Ball E.V."/>
            <person name="Chen R."/>
            <person name="Cooper D.N."/>
            <person name="Giardine B."/>
            <person name="Hsu F."/>
            <person name="Kent W.J."/>
            <person name="Lesk A."/>
            <person name="Nelson D.L."/>
            <person name="O'brien W.E."/>
            <person name="Pruefer K."/>
            <person name="Stenson P.D."/>
            <person name="Wallace J.C."/>
            <person name="Ke H."/>
            <person name="Liu X.-M."/>
            <person name="Wang P."/>
            <person name="Xiang A.P."/>
            <person name="Yang F."/>
            <person name="Barber G.P."/>
            <person name="Haussler D."/>
            <person name="Karolchik D."/>
            <person name="Kern A.D."/>
            <person name="Kuhn R.M."/>
            <person name="Smith K.E."/>
            <person name="Zwieg A.S."/>
        </authorList>
    </citation>
    <scope>NUCLEOTIDE SEQUENCE [LARGE SCALE GENOMIC DNA]</scope>
    <source>
        <strain evidence="2">17573</strain>
    </source>
</reference>
<organism evidence="1 2">
    <name type="scientific">Macaca mulatta</name>
    <name type="common">Rhesus macaque</name>
    <dbReference type="NCBI Taxonomy" id="9544"/>
    <lineage>
        <taxon>Eukaryota</taxon>
        <taxon>Metazoa</taxon>
        <taxon>Chordata</taxon>
        <taxon>Craniata</taxon>
        <taxon>Vertebrata</taxon>
        <taxon>Euteleostomi</taxon>
        <taxon>Mammalia</taxon>
        <taxon>Eutheria</taxon>
        <taxon>Euarchontoglires</taxon>
        <taxon>Primates</taxon>
        <taxon>Haplorrhini</taxon>
        <taxon>Catarrhini</taxon>
        <taxon>Cercopithecidae</taxon>
        <taxon>Cercopithecinae</taxon>
        <taxon>Macaca</taxon>
    </lineage>
</organism>
<protein>
    <submittedName>
        <fullName evidence="1">Uncharacterized protein</fullName>
    </submittedName>
</protein>
<name>A0A5F7ZLI7_MACMU</name>
<dbReference type="VEuPathDB" id="HostDB:ENSMMUG00000063721"/>
<evidence type="ECO:0000313" key="2">
    <source>
        <dbReference type="Proteomes" id="UP000006718"/>
    </source>
</evidence>
<proteinExistence type="predicted"/>
<evidence type="ECO:0000313" key="1">
    <source>
        <dbReference type="Ensembl" id="ENSMMUP00000065475.1"/>
    </source>
</evidence>
<dbReference type="AlphaFoldDB" id="A0A5F7ZLI7"/>
<reference evidence="1" key="3">
    <citation type="submission" date="2025-08" db="UniProtKB">
        <authorList>
            <consortium name="Ensembl"/>
        </authorList>
    </citation>
    <scope>IDENTIFICATION</scope>
    <source>
        <strain evidence="1">17573</strain>
    </source>
</reference>